<dbReference type="Pfam" id="PF10049">
    <property type="entry name" value="DUF2283"/>
    <property type="match status" value="1"/>
</dbReference>
<accession>A0A6N9T8W1</accession>
<comment type="caution">
    <text evidence="1">The sequence shown here is derived from an EMBL/GenBank/DDBJ whole genome shotgun (WGS) entry which is preliminary data.</text>
</comment>
<dbReference type="InterPro" id="IPR019270">
    <property type="entry name" value="DUF2283"/>
</dbReference>
<proteinExistence type="predicted"/>
<dbReference type="PANTHER" id="PTHR37029:SF1">
    <property type="entry name" value="SSR1768 PROTEIN"/>
    <property type="match status" value="1"/>
</dbReference>
<sequence length="62" mass="6863">MRIRYDAEANAAYMRLSESRVIESAEVSPDVILDYDAEGHIVGIELLDARTQLPAELLTEAA</sequence>
<reference evidence="1 2" key="1">
    <citation type="submission" date="2020-01" db="EMBL/GenBank/DDBJ databases">
        <title>Jiella pacifica sp. nov.</title>
        <authorList>
            <person name="Xue Z."/>
            <person name="Zhu S."/>
            <person name="Chen J."/>
            <person name="Yang J."/>
        </authorList>
    </citation>
    <scope>NUCLEOTIDE SEQUENCE [LARGE SCALE GENOMIC DNA]</scope>
    <source>
        <strain evidence="1 2">40Bstr34</strain>
    </source>
</reference>
<dbReference type="PANTHER" id="PTHR37029">
    <property type="entry name" value="SSR1768 PROTEIN"/>
    <property type="match status" value="1"/>
</dbReference>
<keyword evidence="2" id="KW-1185">Reference proteome</keyword>
<gene>
    <name evidence="1" type="ORF">GTK09_26090</name>
</gene>
<dbReference type="EMBL" id="JAAAMG010000042">
    <property type="protein sequence ID" value="NDW07877.1"/>
    <property type="molecule type" value="Genomic_DNA"/>
</dbReference>
<dbReference type="Proteomes" id="UP000469011">
    <property type="component" value="Unassembled WGS sequence"/>
</dbReference>
<organism evidence="1 2">
    <name type="scientific">Jiella pacifica</name>
    <dbReference type="NCBI Taxonomy" id="2696469"/>
    <lineage>
        <taxon>Bacteria</taxon>
        <taxon>Pseudomonadati</taxon>
        <taxon>Pseudomonadota</taxon>
        <taxon>Alphaproteobacteria</taxon>
        <taxon>Hyphomicrobiales</taxon>
        <taxon>Aurantimonadaceae</taxon>
        <taxon>Jiella</taxon>
    </lineage>
</organism>
<evidence type="ECO:0000313" key="2">
    <source>
        <dbReference type="Proteomes" id="UP000469011"/>
    </source>
</evidence>
<protein>
    <submittedName>
        <fullName evidence="1">DUF2283 domain-containing protein</fullName>
    </submittedName>
</protein>
<evidence type="ECO:0000313" key="1">
    <source>
        <dbReference type="EMBL" id="NDW07877.1"/>
    </source>
</evidence>
<dbReference type="AlphaFoldDB" id="A0A6N9T8W1"/>
<name>A0A6N9T8W1_9HYPH</name>